<sequence>MSKFAVDYLVFGNAFSELCRNGLDSLLRLKTTPAKFTHRGVKESVYWFVKDGMELDELSAGSVFHLLEPDINQEL</sequence>
<dbReference type="Proteomes" id="UP001468095">
    <property type="component" value="Unassembled WGS sequence"/>
</dbReference>
<dbReference type="EMBL" id="JBCGBG010000001">
    <property type="protein sequence ID" value="MEL7694795.1"/>
    <property type="molecule type" value="Genomic_DNA"/>
</dbReference>
<reference evidence="1 2" key="1">
    <citation type="submission" date="2024-04" db="EMBL/GenBank/DDBJ databases">
        <authorList>
            <person name="Suleimanova A.D."/>
            <person name="Pudova D.S."/>
            <person name="Shagimardanova E.I."/>
            <person name="Sharipova M.R."/>
        </authorList>
    </citation>
    <scope>NUCLEOTIDE SEQUENCE [LARGE SCALE GENOMIC DNA]</scope>
    <source>
        <strain evidence="1 2">3.1</strain>
    </source>
</reference>
<comment type="caution">
    <text evidence="1">The sequence shown here is derived from an EMBL/GenBank/DDBJ whole genome shotgun (WGS) entry which is preliminary data.</text>
</comment>
<accession>A0ABU9MKQ4</accession>
<dbReference type="RefSeq" id="WP_031377481.1">
    <property type="nucleotide sequence ID" value="NZ_JBCGBG010000001.1"/>
</dbReference>
<gene>
    <name evidence="1" type="ORF">AABB92_03845</name>
</gene>
<keyword evidence="2" id="KW-1185">Reference proteome</keyword>
<evidence type="ECO:0000313" key="2">
    <source>
        <dbReference type="Proteomes" id="UP001468095"/>
    </source>
</evidence>
<evidence type="ECO:0000313" key="1">
    <source>
        <dbReference type="EMBL" id="MEL7694795.1"/>
    </source>
</evidence>
<proteinExistence type="predicted"/>
<organism evidence="1 2">
    <name type="scientific">Pantoea brenneri</name>
    <dbReference type="NCBI Taxonomy" id="472694"/>
    <lineage>
        <taxon>Bacteria</taxon>
        <taxon>Pseudomonadati</taxon>
        <taxon>Pseudomonadota</taxon>
        <taxon>Gammaproteobacteria</taxon>
        <taxon>Enterobacterales</taxon>
        <taxon>Erwiniaceae</taxon>
        <taxon>Pantoea</taxon>
    </lineage>
</organism>
<protein>
    <submittedName>
        <fullName evidence="1">Uncharacterized protein</fullName>
    </submittedName>
</protein>
<name>A0ABU9MKQ4_9GAMM</name>